<evidence type="ECO:0000313" key="3">
    <source>
        <dbReference type="Proteomes" id="UP000253529"/>
    </source>
</evidence>
<proteinExistence type="predicted"/>
<protein>
    <submittedName>
        <fullName evidence="2">Methyltransferase family protein</fullName>
    </submittedName>
</protein>
<dbReference type="GO" id="GO:0008168">
    <property type="term" value="F:methyltransferase activity"/>
    <property type="evidence" value="ECO:0007669"/>
    <property type="project" value="UniProtKB-KW"/>
</dbReference>
<dbReference type="InterPro" id="IPR013216">
    <property type="entry name" value="Methyltransf_11"/>
</dbReference>
<dbReference type="SUPFAM" id="SSF53335">
    <property type="entry name" value="S-adenosyl-L-methionine-dependent methyltransferases"/>
    <property type="match status" value="1"/>
</dbReference>
<name>A0A366EZG0_9HYPH</name>
<dbReference type="CDD" id="cd02440">
    <property type="entry name" value="AdoMet_MTases"/>
    <property type="match status" value="1"/>
</dbReference>
<gene>
    <name evidence="2" type="ORF">DFR50_12940</name>
</gene>
<evidence type="ECO:0000313" key="2">
    <source>
        <dbReference type="EMBL" id="RBP07110.1"/>
    </source>
</evidence>
<accession>A0A366EZG0</accession>
<dbReference type="Gene3D" id="3.40.50.150">
    <property type="entry name" value="Vaccinia Virus protein VP39"/>
    <property type="match status" value="1"/>
</dbReference>
<dbReference type="InterPro" id="IPR029063">
    <property type="entry name" value="SAM-dependent_MTases_sf"/>
</dbReference>
<dbReference type="AlphaFoldDB" id="A0A366EZG0"/>
<comment type="caution">
    <text evidence="2">The sequence shown here is derived from an EMBL/GenBank/DDBJ whole genome shotgun (WGS) entry which is preliminary data.</text>
</comment>
<reference evidence="2 3" key="1">
    <citation type="submission" date="2018-06" db="EMBL/GenBank/DDBJ databases">
        <title>Genomic Encyclopedia of Type Strains, Phase IV (KMG-IV): sequencing the most valuable type-strain genomes for metagenomic binning, comparative biology and taxonomic classification.</title>
        <authorList>
            <person name="Goeker M."/>
        </authorList>
    </citation>
    <scope>NUCLEOTIDE SEQUENCE [LARGE SCALE GENOMIC DNA]</scope>
    <source>
        <strain evidence="2 3">DSM 24875</strain>
    </source>
</reference>
<evidence type="ECO:0000259" key="1">
    <source>
        <dbReference type="Pfam" id="PF08241"/>
    </source>
</evidence>
<organism evidence="2 3">
    <name type="scientific">Roseiarcus fermentans</name>
    <dbReference type="NCBI Taxonomy" id="1473586"/>
    <lineage>
        <taxon>Bacteria</taxon>
        <taxon>Pseudomonadati</taxon>
        <taxon>Pseudomonadota</taxon>
        <taxon>Alphaproteobacteria</taxon>
        <taxon>Hyphomicrobiales</taxon>
        <taxon>Roseiarcaceae</taxon>
        <taxon>Roseiarcus</taxon>
    </lineage>
</organism>
<feature type="domain" description="Methyltransferase type 11" evidence="1">
    <location>
        <begin position="51"/>
        <end position="142"/>
    </location>
</feature>
<keyword evidence="3" id="KW-1185">Reference proteome</keyword>
<keyword evidence="2" id="KW-0489">Methyltransferase</keyword>
<keyword evidence="2" id="KW-0808">Transferase</keyword>
<dbReference type="Proteomes" id="UP000253529">
    <property type="component" value="Unassembled WGS sequence"/>
</dbReference>
<dbReference type="GO" id="GO:0032259">
    <property type="term" value="P:methylation"/>
    <property type="evidence" value="ECO:0007669"/>
    <property type="project" value="UniProtKB-KW"/>
</dbReference>
<dbReference type="EMBL" id="QNRK01000029">
    <property type="protein sequence ID" value="RBP07110.1"/>
    <property type="molecule type" value="Genomic_DNA"/>
</dbReference>
<sequence length="240" mass="27285">MLYTAVYNELFSLVPDHPQNVMKTSPRRADDETSRQFSILRSFINPNMTYLEIGAGDCSLAVQIANEVKRVYALEVSDEIARGVEFPCNFTLLLTDGVEIPVPPGSVDIVYSNQLMEHLHADDAFEQLSQVFRALRPGGVYLCITPNRLGGPHDISQYFDSTPRGFHLREYSNADLVKIFTAVGFRRFRFILNYKGLVLYAPIPLWPVLMYEKAIARLPSRLRKLFAYPLIGVKFIGYKV</sequence>
<dbReference type="Pfam" id="PF08241">
    <property type="entry name" value="Methyltransf_11"/>
    <property type="match status" value="1"/>
</dbReference>